<protein>
    <submittedName>
        <fullName evidence="1">Diacylglycerol kinase family lipid kinase</fullName>
    </submittedName>
</protein>
<gene>
    <name evidence="1" type="ORF">G6Y24_10740</name>
</gene>
<organism evidence="1 2">
    <name type="scientific">Staphylococcus aureus</name>
    <dbReference type="NCBI Taxonomy" id="1280"/>
    <lineage>
        <taxon>Bacteria</taxon>
        <taxon>Bacillati</taxon>
        <taxon>Bacillota</taxon>
        <taxon>Bacilli</taxon>
        <taxon>Bacillales</taxon>
        <taxon>Staphylococcaceae</taxon>
        <taxon>Staphylococcus</taxon>
    </lineage>
</organism>
<dbReference type="EMBL" id="JAALTR010000263">
    <property type="protein sequence ID" value="NGW67967.1"/>
    <property type="molecule type" value="Genomic_DNA"/>
</dbReference>
<dbReference type="SUPFAM" id="SSF111331">
    <property type="entry name" value="NAD kinase/diacylglycerol kinase-like"/>
    <property type="match status" value="1"/>
</dbReference>
<comment type="caution">
    <text evidence="1">The sequence shown here is derived from an EMBL/GenBank/DDBJ whole genome shotgun (WGS) entry which is preliminary data.</text>
</comment>
<evidence type="ECO:0000313" key="2">
    <source>
        <dbReference type="Proteomes" id="UP000473113"/>
    </source>
</evidence>
<proteinExistence type="predicted"/>
<dbReference type="GO" id="GO:0016301">
    <property type="term" value="F:kinase activity"/>
    <property type="evidence" value="ECO:0007669"/>
    <property type="project" value="UniProtKB-KW"/>
</dbReference>
<evidence type="ECO:0000313" key="1">
    <source>
        <dbReference type="EMBL" id="NGW67967.1"/>
    </source>
</evidence>
<accession>A0A6M1XRW3</accession>
<dbReference type="InterPro" id="IPR016064">
    <property type="entry name" value="NAD/diacylglycerol_kinase_sf"/>
</dbReference>
<name>A0A6M1XRW3_STAAU</name>
<reference evidence="1 2" key="1">
    <citation type="submission" date="2020-02" db="EMBL/GenBank/DDBJ databases">
        <title>Detection of Heterogeneous Vancomycin Intermediate Resistance in Methicillin Resistant Staphylococcus aureus Isolates from Latin-America.</title>
        <authorList>
            <person name="Castro-Cardozo B."/>
            <person name="Berrio M."/>
            <person name="Vargas M.L."/>
            <person name="Carvajal L.P."/>
            <person name="Millan L.V."/>
            <person name="Rios R."/>
            <person name="Hernandez A."/>
            <person name="Rincon S.L."/>
            <person name="Cubides P."/>
            <person name="Forero E."/>
            <person name="Dinh A."/>
            <person name="Seas C."/>
            <person name="Munita J.M."/>
            <person name="Arias C.A."/>
            <person name="Reyes J."/>
            <person name="Diaz L."/>
        </authorList>
    </citation>
    <scope>NUCLEOTIDE SEQUENCE [LARGE SCALE GENOMIC DNA]</scope>
    <source>
        <strain evidence="1 2">UG255</strain>
    </source>
</reference>
<sequence length="52" mass="5903">MMKKMMVLYNETSGSSESKEIAERFKKAAEARGEAVILQPSNPDIDPEEMRK</sequence>
<dbReference type="Proteomes" id="UP000473113">
    <property type="component" value="Unassembled WGS sequence"/>
</dbReference>
<feature type="non-terminal residue" evidence="1">
    <location>
        <position position="52"/>
    </location>
</feature>
<dbReference type="AlphaFoldDB" id="A0A6M1XRW3"/>
<keyword evidence="1" id="KW-0808">Transferase</keyword>
<keyword evidence="1" id="KW-0418">Kinase</keyword>